<organism evidence="1 2">
    <name type="scientific">Araneus ventricosus</name>
    <name type="common">Orbweaver spider</name>
    <name type="synonym">Epeira ventricosa</name>
    <dbReference type="NCBI Taxonomy" id="182803"/>
    <lineage>
        <taxon>Eukaryota</taxon>
        <taxon>Metazoa</taxon>
        <taxon>Ecdysozoa</taxon>
        <taxon>Arthropoda</taxon>
        <taxon>Chelicerata</taxon>
        <taxon>Arachnida</taxon>
        <taxon>Araneae</taxon>
        <taxon>Araneomorphae</taxon>
        <taxon>Entelegynae</taxon>
        <taxon>Araneoidea</taxon>
        <taxon>Araneidae</taxon>
        <taxon>Araneus</taxon>
    </lineage>
</organism>
<dbReference type="EMBL" id="BGPR01007844">
    <property type="protein sequence ID" value="GBN29948.1"/>
    <property type="molecule type" value="Genomic_DNA"/>
</dbReference>
<dbReference type="AlphaFoldDB" id="A0A4Y2MS17"/>
<gene>
    <name evidence="1" type="ORF">AVEN_9282_1</name>
</gene>
<dbReference type="OrthoDB" id="8123891at2759"/>
<evidence type="ECO:0000313" key="2">
    <source>
        <dbReference type="Proteomes" id="UP000499080"/>
    </source>
</evidence>
<sequence>MLPRTREKVAINGLTSIGYNKLTVEALRRKVSPGQCFKCQQYFHNSRSSGQTLFLRSVLDPTSREMDRSPVRPVRSRPHIKLYGLY</sequence>
<dbReference type="Proteomes" id="UP000499080">
    <property type="component" value="Unassembled WGS sequence"/>
</dbReference>
<reference evidence="1 2" key="1">
    <citation type="journal article" date="2019" name="Sci. Rep.">
        <title>Orb-weaving spider Araneus ventricosus genome elucidates the spidroin gene catalogue.</title>
        <authorList>
            <person name="Kono N."/>
            <person name="Nakamura H."/>
            <person name="Ohtoshi R."/>
            <person name="Moran D.A.P."/>
            <person name="Shinohara A."/>
            <person name="Yoshida Y."/>
            <person name="Fujiwara M."/>
            <person name="Mori M."/>
            <person name="Tomita M."/>
            <person name="Arakawa K."/>
        </authorList>
    </citation>
    <scope>NUCLEOTIDE SEQUENCE [LARGE SCALE GENOMIC DNA]</scope>
</reference>
<name>A0A4Y2MS17_ARAVE</name>
<evidence type="ECO:0000313" key="1">
    <source>
        <dbReference type="EMBL" id="GBN29948.1"/>
    </source>
</evidence>
<proteinExistence type="predicted"/>
<accession>A0A4Y2MS17</accession>
<keyword evidence="2" id="KW-1185">Reference proteome</keyword>
<comment type="caution">
    <text evidence="1">The sequence shown here is derived from an EMBL/GenBank/DDBJ whole genome shotgun (WGS) entry which is preliminary data.</text>
</comment>
<protein>
    <submittedName>
        <fullName evidence="1">Uncharacterized protein</fullName>
    </submittedName>
</protein>